<gene>
    <name evidence="1" type="ORF">PaBG_00265</name>
</gene>
<sequence length="156" mass="17499">MMKLIALFLSLAVLTGCQSNRITVEPSDRYADLRPTEAVQATAAPLPESPKFRIVEANGEQVAALNKEGVDKLTALRDASRQNAEALELLLTAHNGLVQQRNLMLENLRLEEQRGNFYAEQYAISENARREQYDEFQTELLIHKAMMVIMGIALVL</sequence>
<dbReference type="KEGG" id="vg:16574950"/>
<reference evidence="1 2" key="1">
    <citation type="journal article" date="2014" name="Genome Announc.">
        <title>Complete Genome Sequence of the Novel Giant Pseudomonas Phage PaBG.</title>
        <authorList>
            <person name="Sykilinda N.N."/>
            <person name="Bondar A.A."/>
            <person name="Gorshkova A.S."/>
            <person name="Kurochkina L.P."/>
            <person name="Kulikov E.E."/>
            <person name="Shneider M.M."/>
            <person name="Kadykov V.A."/>
            <person name="Solovjeva N.V."/>
            <person name="Kabilov M.R."/>
            <person name="Mesyanzhinov V.V."/>
            <person name="Vlassov V.V."/>
            <person name="Drukker V.V."/>
            <person name="Miroshnikov K.A."/>
        </authorList>
    </citation>
    <scope>NUCLEOTIDE SEQUENCE [LARGE SCALE GENOMIC DNA]</scope>
</reference>
<evidence type="ECO:0000313" key="1">
    <source>
        <dbReference type="EMBL" id="AGS82148.1"/>
    </source>
</evidence>
<dbReference type="Proteomes" id="UP000015545">
    <property type="component" value="Segment"/>
</dbReference>
<evidence type="ECO:0008006" key="3">
    <source>
        <dbReference type="Google" id="ProtNLM"/>
    </source>
</evidence>
<protein>
    <recommendedName>
        <fullName evidence="3">Lipoprotein</fullName>
    </recommendedName>
</protein>
<dbReference type="EMBL" id="KF147891">
    <property type="protein sequence ID" value="AGS82148.1"/>
    <property type="molecule type" value="Genomic_DNA"/>
</dbReference>
<proteinExistence type="predicted"/>
<evidence type="ECO:0000313" key="2">
    <source>
        <dbReference type="Proteomes" id="UP000015545"/>
    </source>
</evidence>
<keyword evidence="2" id="KW-1185">Reference proteome</keyword>
<accession>S5WBI0</accession>
<name>S5WBI0_9CAUD</name>
<dbReference type="PROSITE" id="PS51257">
    <property type="entry name" value="PROKAR_LIPOPROTEIN"/>
    <property type="match status" value="1"/>
</dbReference>
<organism evidence="1 2">
    <name type="scientific">Pseudomonas phage PaBG</name>
    <dbReference type="NCBI Taxonomy" id="1335230"/>
    <lineage>
        <taxon>Viruses</taxon>
        <taxon>Duplodnaviria</taxon>
        <taxon>Heunggongvirae</taxon>
        <taxon>Uroviricota</taxon>
        <taxon>Caudoviricetes</taxon>
        <taxon>Baikalvirus</taxon>
        <taxon>Baikalvirus PaBG</taxon>
    </lineage>
</organism>
<dbReference type="RefSeq" id="YP_008433595.1">
    <property type="nucleotide sequence ID" value="NC_022096.1"/>
</dbReference>